<evidence type="ECO:0000313" key="4">
    <source>
        <dbReference type="EMBL" id="KAB8360713.1"/>
    </source>
</evidence>
<protein>
    <submittedName>
        <fullName evidence="4">Uncharacterized protein</fullName>
    </submittedName>
</protein>
<dbReference type="OrthoDB" id="72772at2759"/>
<feature type="compositionally biased region" description="Basic and acidic residues" evidence="2">
    <location>
        <begin position="71"/>
        <end position="80"/>
    </location>
</feature>
<evidence type="ECO:0000256" key="2">
    <source>
        <dbReference type="SAM" id="MobiDB-lite"/>
    </source>
</evidence>
<keyword evidence="5" id="KW-1185">Reference proteome</keyword>
<organism evidence="4 5">
    <name type="scientific">Carpinus fangiana</name>
    <dbReference type="NCBI Taxonomy" id="176857"/>
    <lineage>
        <taxon>Eukaryota</taxon>
        <taxon>Viridiplantae</taxon>
        <taxon>Streptophyta</taxon>
        <taxon>Embryophyta</taxon>
        <taxon>Tracheophyta</taxon>
        <taxon>Spermatophyta</taxon>
        <taxon>Magnoliopsida</taxon>
        <taxon>eudicotyledons</taxon>
        <taxon>Gunneridae</taxon>
        <taxon>Pentapetalae</taxon>
        <taxon>rosids</taxon>
        <taxon>fabids</taxon>
        <taxon>Fagales</taxon>
        <taxon>Betulaceae</taxon>
        <taxon>Carpinus</taxon>
    </lineage>
</organism>
<evidence type="ECO:0000256" key="1">
    <source>
        <dbReference type="ARBA" id="ARBA00023054"/>
    </source>
</evidence>
<accession>A0A5N6KYT1</accession>
<dbReference type="GO" id="GO:0000149">
    <property type="term" value="F:SNARE binding"/>
    <property type="evidence" value="ECO:0007669"/>
    <property type="project" value="TreeGrafter"/>
</dbReference>
<dbReference type="Pfam" id="PF10186">
    <property type="entry name" value="ATG14"/>
    <property type="match status" value="1"/>
</dbReference>
<dbReference type="EMBL" id="VIBQ01000017">
    <property type="protein sequence ID" value="KAB8360713.1"/>
    <property type="molecule type" value="Genomic_DNA"/>
</dbReference>
<keyword evidence="3" id="KW-0472">Membrane</keyword>
<dbReference type="InterPro" id="IPR018791">
    <property type="entry name" value="UV_resistance/autophagy_Atg14"/>
</dbReference>
<evidence type="ECO:0000256" key="3">
    <source>
        <dbReference type="SAM" id="Phobius"/>
    </source>
</evidence>
<dbReference type="AlphaFoldDB" id="A0A5N6KYT1"/>
<gene>
    <name evidence="4" type="ORF">FH972_024449</name>
</gene>
<dbReference type="GO" id="GO:0035493">
    <property type="term" value="P:SNARE complex assembly"/>
    <property type="evidence" value="ECO:0007669"/>
    <property type="project" value="TreeGrafter"/>
</dbReference>
<keyword evidence="1" id="KW-0175">Coiled coil</keyword>
<reference evidence="4 5" key="1">
    <citation type="submission" date="2019-06" db="EMBL/GenBank/DDBJ databases">
        <title>A chromosomal-level reference genome of Carpinus fangiana (Coryloideae, Betulaceae).</title>
        <authorList>
            <person name="Yang X."/>
            <person name="Wang Z."/>
            <person name="Zhang L."/>
            <person name="Hao G."/>
            <person name="Liu J."/>
            <person name="Yang Y."/>
        </authorList>
    </citation>
    <scope>NUCLEOTIDE SEQUENCE [LARGE SCALE GENOMIC DNA]</scope>
    <source>
        <strain evidence="4">Cfa_2016G</strain>
        <tissue evidence="4">Leaf</tissue>
    </source>
</reference>
<feature type="region of interest" description="Disordered" evidence="2">
    <location>
        <begin position="1030"/>
        <end position="1050"/>
    </location>
</feature>
<name>A0A5N6KYT1_9ROSI</name>
<dbReference type="PANTHER" id="PTHR15157:SF5">
    <property type="entry name" value="UV RADIATION RESISTANCE-ASSOCIATED GENE PROTEIN"/>
    <property type="match status" value="1"/>
</dbReference>
<evidence type="ECO:0000313" key="5">
    <source>
        <dbReference type="Proteomes" id="UP000327013"/>
    </source>
</evidence>
<dbReference type="GO" id="GO:0005768">
    <property type="term" value="C:endosome"/>
    <property type="evidence" value="ECO:0007669"/>
    <property type="project" value="TreeGrafter"/>
</dbReference>
<dbReference type="PANTHER" id="PTHR15157">
    <property type="entry name" value="UV RADIATION RESISTANCE-ASSOCIATED GENE PROTEIN"/>
    <property type="match status" value="1"/>
</dbReference>
<dbReference type="Proteomes" id="UP000327013">
    <property type="component" value="Unassembled WGS sequence"/>
</dbReference>
<dbReference type="GO" id="GO:0032991">
    <property type="term" value="C:protein-containing complex"/>
    <property type="evidence" value="ECO:0007669"/>
    <property type="project" value="UniProtKB-ARBA"/>
</dbReference>
<dbReference type="GO" id="GO:0000323">
    <property type="term" value="C:lytic vacuole"/>
    <property type="evidence" value="ECO:0007669"/>
    <property type="project" value="TreeGrafter"/>
</dbReference>
<keyword evidence="3" id="KW-0812">Transmembrane</keyword>
<feature type="compositionally biased region" description="Basic and acidic residues" evidence="2">
    <location>
        <begin position="1030"/>
        <end position="1040"/>
    </location>
</feature>
<proteinExistence type="predicted"/>
<feature type="transmembrane region" description="Helical" evidence="3">
    <location>
        <begin position="801"/>
        <end position="823"/>
    </location>
</feature>
<feature type="region of interest" description="Disordered" evidence="2">
    <location>
        <begin position="43"/>
        <end position="134"/>
    </location>
</feature>
<keyword evidence="3" id="KW-1133">Transmembrane helix</keyword>
<comment type="caution">
    <text evidence="4">The sequence shown here is derived from an EMBL/GenBank/DDBJ whole genome shotgun (WGS) entry which is preliminary data.</text>
</comment>
<sequence length="1143" mass="125313">MTEDAVSRTAPTTSARADRARLLPHNRRLRHLHGITLRNLALSPATNRPRGRTFDDEALPQTFASPRKLRALGEEKELTHARSSGNLRERRPSHGALEEQPPQVGSSPKRPQTAKLRRRSTLDWTSGPSSERQHRYNSAIAQHTADVFFSLHVSGLDEPVYISETAQNVMNVDFRFFDLNVCHASITRNDTLTVKLWTKHSSDKHWQYLVDYTLNLRHLHYMGRSLEAFDEALAENTILLHLSDGLYMYLDGAPLPPLRPSAPLPASSSYPLPTEPTSSYDALMRLSTLDACIRDALHTRDTLIQDITTLVSSPSTADRFDTPIYLATAHDSNLATKRALESCRRSIRTSHASLDSQRISLAARRASMASMRSSQAHAETQITSAAISMTQCQARHAQTLADTTAQRRRIAADLQSIFPVEPMPFDPKGTQQSSNGLAFTIRGLALPSSSDYNTTPSSDINRISAALGHAAQVTRLLSFYLSVALPYPLITRSSASAVQDLISLMPPTSSSSATQRTFPLSLTSGTLGSSSFYRFEYAVFLLNKDIEALVLRADGRDADARRLVDIRQTLPNLGVLLFGLAGGERIELPARVRGGVVRGLSGHLAGLRGLDRSRDDSRESSMSRDEGLSHAREAALGWKGKGRMVGGLATDKWVQNNGHGGSLGLDMCRLLSSHRPNSNYKLCIPNLMNMRLKRMSPAATFHTGPHWWHYPHYTTQSTTATTPTCTSVYCTSHTKSTILPSESHAAVACHLRPSQCDGQPLPPGALGAGALLERAAIEQHLRAVNSHARLLLDLFAQQLALTLRAALLLLVFVIPVLAALVLVDVVPDVILRDAQDEEEPEEIDELQRGKQREGDPLREPALVLLRLPVELKGADGGEGVEAVAQPDQRNGDNVMADQLFEVFARRFLLQEQYNGLLAPVAGLQEIIGLEQGFVGAVREAQEHGVGVEIPHWATIHDVKTVRTQDAKVDCRVELLHEARLLCARLDAEVDGERLDETLHEELAREGEDDGDEDGGVEGILSSGVDVVRGKNNENNDERIKPGSKRGRTGVTPRVCTQVAGLPPSSRGIGISIGGAVGDGARVGRPRPIDRWEWLHSGRRLRHVAELCTCYLLGGCQAWLVRRATASSNLRGLALARPCRPKRA</sequence>